<evidence type="ECO:0000313" key="3">
    <source>
        <dbReference type="WBParaSite" id="PSAMB.scaffold1338size32746.g12529.t1"/>
    </source>
</evidence>
<name>A0A914UXD1_9BILA</name>
<dbReference type="AlphaFoldDB" id="A0A914UXD1"/>
<evidence type="ECO:0000313" key="2">
    <source>
        <dbReference type="Proteomes" id="UP000887566"/>
    </source>
</evidence>
<keyword evidence="1" id="KW-0732">Signal</keyword>
<dbReference type="Proteomes" id="UP000887566">
    <property type="component" value="Unplaced"/>
</dbReference>
<protein>
    <submittedName>
        <fullName evidence="3">Sushi domain-containing protein</fullName>
    </submittedName>
</protein>
<feature type="chain" id="PRO_5037449147" evidence="1">
    <location>
        <begin position="30"/>
        <end position="259"/>
    </location>
</feature>
<organism evidence="2 3">
    <name type="scientific">Plectus sambesii</name>
    <dbReference type="NCBI Taxonomy" id="2011161"/>
    <lineage>
        <taxon>Eukaryota</taxon>
        <taxon>Metazoa</taxon>
        <taxon>Ecdysozoa</taxon>
        <taxon>Nematoda</taxon>
        <taxon>Chromadorea</taxon>
        <taxon>Plectida</taxon>
        <taxon>Plectina</taxon>
        <taxon>Plectoidea</taxon>
        <taxon>Plectidae</taxon>
        <taxon>Plectus</taxon>
    </lineage>
</organism>
<sequence length="259" mass="27062">MAAFRKGGLTLLLNVVLFVLLFLEGCITPVELCLQTASLPETTDTSATPTPCTIGTKPYGTYKPAPGTTVADGSIVILECDASAHTASTSAVVSATCTNGELTPTSTCLPCPDNTWIYDDTTNRCFKAFAATPGLPCDARSPCLNAGLQYRAPSDVAHTLNLPALIRAGAVGIQNNIVTSGQFLVGIGDPTAQGMYQLSDNTPVPLADLQPLFVMTAPFDNAANTQKFITVRFNGGVLGFDDTACLATYGIVCQIQLTT</sequence>
<reference evidence="3" key="1">
    <citation type="submission" date="2022-11" db="UniProtKB">
        <authorList>
            <consortium name="WormBaseParasite"/>
        </authorList>
    </citation>
    <scope>IDENTIFICATION</scope>
</reference>
<keyword evidence="2" id="KW-1185">Reference proteome</keyword>
<dbReference type="WBParaSite" id="PSAMB.scaffold1338size32746.g12529.t1">
    <property type="protein sequence ID" value="PSAMB.scaffold1338size32746.g12529.t1"/>
    <property type="gene ID" value="PSAMB.scaffold1338size32746.g12529"/>
</dbReference>
<evidence type="ECO:0000256" key="1">
    <source>
        <dbReference type="SAM" id="SignalP"/>
    </source>
</evidence>
<dbReference type="SUPFAM" id="SSF56436">
    <property type="entry name" value="C-type lectin-like"/>
    <property type="match status" value="1"/>
</dbReference>
<accession>A0A914UXD1</accession>
<feature type="signal peptide" evidence="1">
    <location>
        <begin position="1"/>
        <end position="29"/>
    </location>
</feature>
<proteinExistence type="predicted"/>
<dbReference type="InterPro" id="IPR016187">
    <property type="entry name" value="CTDL_fold"/>
</dbReference>